<keyword evidence="1" id="KW-0812">Transmembrane</keyword>
<dbReference type="RefSeq" id="WP_353474073.1">
    <property type="nucleotide sequence ID" value="NZ_CP123385.1"/>
</dbReference>
<feature type="transmembrane region" description="Helical" evidence="1">
    <location>
        <begin position="54"/>
        <end position="75"/>
    </location>
</feature>
<keyword evidence="1" id="KW-0472">Membrane</keyword>
<gene>
    <name evidence="2" type="ORF">PVT71_19290</name>
</gene>
<dbReference type="EMBL" id="CP123385">
    <property type="protein sequence ID" value="XCC95235.1"/>
    <property type="molecule type" value="Genomic_DNA"/>
</dbReference>
<evidence type="ECO:0000313" key="2">
    <source>
        <dbReference type="EMBL" id="XCC95235.1"/>
    </source>
</evidence>
<evidence type="ECO:0008006" key="3">
    <source>
        <dbReference type="Google" id="ProtNLM"/>
    </source>
</evidence>
<evidence type="ECO:0000256" key="1">
    <source>
        <dbReference type="SAM" id="Phobius"/>
    </source>
</evidence>
<feature type="transmembrane region" description="Helical" evidence="1">
    <location>
        <begin position="188"/>
        <end position="207"/>
    </location>
</feature>
<dbReference type="AlphaFoldDB" id="A0AAU8ALI3"/>
<organism evidence="2">
    <name type="scientific">Alloyangia sp. H15</name>
    <dbReference type="NCBI Taxonomy" id="3029062"/>
    <lineage>
        <taxon>Bacteria</taxon>
        <taxon>Pseudomonadati</taxon>
        <taxon>Pseudomonadota</taxon>
        <taxon>Alphaproteobacteria</taxon>
        <taxon>Rhodobacterales</taxon>
        <taxon>Roseobacteraceae</taxon>
        <taxon>Alloyangia</taxon>
    </lineage>
</organism>
<keyword evidence="1" id="KW-1133">Transmembrane helix</keyword>
<sequence length="275" mass="28540">MSIASHSIPFGLIVLIFLLVLPASAYAGFRLGHYELRRAPERYAGGKLPGESSLGALLALLGLLVGFTFSATLGWREASVSAVVEEGAALGTAFLRADLLPDGAGRPLQEALLSYARTRITPSGFHATRANVDAVLAQTVAAQALLWPATMAAITPDTPAPVATFVAGGITEVLDAHTRRVAAASKTITSGIWVLLTFAAGSGLFIIGNRAALQGRSMSWRTLVFSLVLAAVLVTIEDLSRATDGFTVVPQVALINAVADMEAALGVEPAPKAQP</sequence>
<feature type="transmembrane region" description="Helical" evidence="1">
    <location>
        <begin position="219"/>
        <end position="236"/>
    </location>
</feature>
<reference evidence="2" key="1">
    <citation type="submission" date="2023-02" db="EMBL/GenBank/DDBJ databases">
        <title>Description and genomic characterization of Salipiger bruguierae sp. nov., isolated from the sediment of mangrove plant Bruguiera sexangula.</title>
        <authorList>
            <person name="Long M."/>
        </authorList>
    </citation>
    <scope>NUCLEOTIDE SEQUENCE</scope>
    <source>
        <strain evidence="2">H15</strain>
    </source>
</reference>
<proteinExistence type="predicted"/>
<protein>
    <recommendedName>
        <fullName evidence="3">DUF4239 domain-containing protein</fullName>
    </recommendedName>
</protein>
<accession>A0AAU8ALI3</accession>
<name>A0AAU8ALI3_9RHOB</name>